<dbReference type="Gene3D" id="3.40.50.2000">
    <property type="entry name" value="Glycogen Phosphorylase B"/>
    <property type="match status" value="1"/>
</dbReference>
<dbReference type="InterPro" id="IPR048097">
    <property type="entry name" value="Cps14G-like"/>
</dbReference>
<dbReference type="PANTHER" id="PTHR12867:SF6">
    <property type="entry name" value="N-ACETYLGLUCOSAMINYLDIPHOSPHODOLICHOL N-ACETYLGLUCOSAMINYLTRANSFERASE"/>
    <property type="match status" value="1"/>
</dbReference>
<dbReference type="PANTHER" id="PTHR12867">
    <property type="entry name" value="GLYCOSYL TRANSFERASE-RELATED"/>
    <property type="match status" value="1"/>
</dbReference>
<gene>
    <name evidence="7" type="ORF">HYQ42_07230</name>
</gene>
<name>A0ABS0LK17_9LACT</name>
<evidence type="ECO:0000256" key="4">
    <source>
        <dbReference type="ARBA" id="ARBA00022679"/>
    </source>
</evidence>
<keyword evidence="8" id="KW-1185">Reference proteome</keyword>
<dbReference type="Pfam" id="PF04101">
    <property type="entry name" value="Glyco_tran_28_C"/>
    <property type="match status" value="1"/>
</dbReference>
<evidence type="ECO:0000256" key="1">
    <source>
        <dbReference type="ARBA" id="ARBA00004240"/>
    </source>
</evidence>
<comment type="subcellular location">
    <subcellularLocation>
        <location evidence="1">Endoplasmic reticulum</location>
    </subcellularLocation>
</comment>
<comment type="similarity">
    <text evidence="2">Belongs to the glycosyltransferase 28 family.</text>
</comment>
<evidence type="ECO:0000256" key="3">
    <source>
        <dbReference type="ARBA" id="ARBA00022676"/>
    </source>
</evidence>
<dbReference type="NCBIfam" id="NF041548">
    <property type="entry name" value="PssE"/>
    <property type="match status" value="1"/>
</dbReference>
<keyword evidence="5" id="KW-0256">Endoplasmic reticulum</keyword>
<keyword evidence="4" id="KW-0808">Transferase</keyword>
<dbReference type="Proteomes" id="UP000823401">
    <property type="component" value="Unassembled WGS sequence"/>
</dbReference>
<dbReference type="RefSeq" id="WP_197104646.1">
    <property type="nucleotide sequence ID" value="NZ_JACCEL010000015.1"/>
</dbReference>
<comment type="caution">
    <text evidence="7">The sequence shown here is derived from an EMBL/GenBank/DDBJ whole genome shotgun (WGS) entry which is preliminary data.</text>
</comment>
<evidence type="ECO:0000256" key="5">
    <source>
        <dbReference type="ARBA" id="ARBA00022824"/>
    </source>
</evidence>
<keyword evidence="3" id="KW-0328">Glycosyltransferase</keyword>
<accession>A0ABS0LK17</accession>
<evidence type="ECO:0000259" key="6">
    <source>
        <dbReference type="Pfam" id="PF04101"/>
    </source>
</evidence>
<organism evidence="7 8">
    <name type="scientific">Ruoffia tabacinasalis</name>
    <dbReference type="NCBI Taxonomy" id="87458"/>
    <lineage>
        <taxon>Bacteria</taxon>
        <taxon>Bacillati</taxon>
        <taxon>Bacillota</taxon>
        <taxon>Bacilli</taxon>
        <taxon>Lactobacillales</taxon>
        <taxon>Aerococcaceae</taxon>
        <taxon>Ruoffia</taxon>
    </lineage>
</organism>
<evidence type="ECO:0000256" key="2">
    <source>
        <dbReference type="ARBA" id="ARBA00006962"/>
    </source>
</evidence>
<evidence type="ECO:0000313" key="7">
    <source>
        <dbReference type="EMBL" id="MBG9978579.1"/>
    </source>
</evidence>
<dbReference type="EMBL" id="JACCEL010000015">
    <property type="protein sequence ID" value="MBG9978579.1"/>
    <property type="molecule type" value="Genomic_DNA"/>
</dbReference>
<dbReference type="InterPro" id="IPR007235">
    <property type="entry name" value="Glyco_trans_28_C"/>
</dbReference>
<sequence>MIFLCVGSREYQFNRLIKKMDELVSKGIIQDEVFGQIGQSDYEPKSFKFERFLSGEEFRKKRDEASIIVSHGGTGALIGALKAEKKVIAVPRLSKYKEHIDDHQLQVASVLAEGKLLLMVTEMEELSEALLRYKKADSSMKKYDKPSYVLELVNDFIKSI</sequence>
<dbReference type="InterPro" id="IPR039042">
    <property type="entry name" value="Alg13-like"/>
</dbReference>
<reference evidence="7 8" key="1">
    <citation type="submission" date="2020-07" db="EMBL/GenBank/DDBJ databases">
        <title>Facklamia lactis sp. nov., isolated from raw milk.</title>
        <authorList>
            <person name="Doll E.V."/>
            <person name="Huptas C."/>
            <person name="Staib L."/>
            <person name="Wenning M."/>
            <person name="Scherer S."/>
        </authorList>
    </citation>
    <scope>NUCLEOTIDE SEQUENCE [LARGE SCALE GENOMIC DNA]</scope>
    <source>
        <strain evidence="7 8">DSM 104272</strain>
    </source>
</reference>
<protein>
    <recommendedName>
        <fullName evidence="6">Glycosyl transferase family 28 C-terminal domain-containing protein</fullName>
    </recommendedName>
</protein>
<evidence type="ECO:0000313" key="8">
    <source>
        <dbReference type="Proteomes" id="UP000823401"/>
    </source>
</evidence>
<feature type="domain" description="Glycosyl transferase family 28 C-terminal" evidence="6">
    <location>
        <begin position="1"/>
        <end position="139"/>
    </location>
</feature>
<proteinExistence type="inferred from homology"/>